<reference evidence="2" key="1">
    <citation type="submission" date="2023-03" db="EMBL/GenBank/DDBJ databases">
        <title>Massive genome expansion in bonnet fungi (Mycena s.s.) driven by repeated elements and novel gene families across ecological guilds.</title>
        <authorList>
            <consortium name="Lawrence Berkeley National Laboratory"/>
            <person name="Harder C.B."/>
            <person name="Miyauchi S."/>
            <person name="Viragh M."/>
            <person name="Kuo A."/>
            <person name="Thoen E."/>
            <person name="Andreopoulos B."/>
            <person name="Lu D."/>
            <person name="Skrede I."/>
            <person name="Drula E."/>
            <person name="Henrissat B."/>
            <person name="Morin E."/>
            <person name="Kohler A."/>
            <person name="Barry K."/>
            <person name="LaButti K."/>
            <person name="Morin E."/>
            <person name="Salamov A."/>
            <person name="Lipzen A."/>
            <person name="Mereny Z."/>
            <person name="Hegedus B."/>
            <person name="Baldrian P."/>
            <person name="Stursova M."/>
            <person name="Weitz H."/>
            <person name="Taylor A."/>
            <person name="Grigoriev I.V."/>
            <person name="Nagy L.G."/>
            <person name="Martin F."/>
            <person name="Kauserud H."/>
        </authorList>
    </citation>
    <scope>NUCLEOTIDE SEQUENCE</scope>
    <source>
        <strain evidence="2">9144</strain>
    </source>
</reference>
<dbReference type="GO" id="GO:0004497">
    <property type="term" value="F:monooxygenase activity"/>
    <property type="evidence" value="ECO:0007669"/>
    <property type="project" value="InterPro"/>
</dbReference>
<protein>
    <submittedName>
        <fullName evidence="2">Uncharacterized protein</fullName>
    </submittedName>
</protein>
<name>A0AAD6UZR8_9AGAR</name>
<keyword evidence="3" id="KW-1185">Reference proteome</keyword>
<comment type="caution">
    <text evidence="2">The sequence shown here is derived from an EMBL/GenBank/DDBJ whole genome shotgun (WGS) entry which is preliminary data.</text>
</comment>
<dbReference type="GO" id="GO:0020037">
    <property type="term" value="F:heme binding"/>
    <property type="evidence" value="ECO:0007669"/>
    <property type="project" value="InterPro"/>
</dbReference>
<gene>
    <name evidence="2" type="ORF">GGX14DRAFT_373496</name>
</gene>
<dbReference type="Gene3D" id="1.10.630.10">
    <property type="entry name" value="Cytochrome P450"/>
    <property type="match status" value="1"/>
</dbReference>
<keyword evidence="1" id="KW-0732">Signal</keyword>
<evidence type="ECO:0000256" key="1">
    <source>
        <dbReference type="SAM" id="SignalP"/>
    </source>
</evidence>
<feature type="chain" id="PRO_5042244066" evidence="1">
    <location>
        <begin position="22"/>
        <end position="96"/>
    </location>
</feature>
<dbReference type="AlphaFoldDB" id="A0AAD6UZR8"/>
<proteinExistence type="predicted"/>
<sequence>MIIIIIGNMLQLLLSPQYGECEFKWRKVYGSVYRIKGCLGQNQLMISDPVTLQYILNNPSTFRLSSTLQAMMLWTFGPRSVILRTGTTNVLNSANA</sequence>
<dbReference type="GO" id="GO:0005506">
    <property type="term" value="F:iron ion binding"/>
    <property type="evidence" value="ECO:0007669"/>
    <property type="project" value="InterPro"/>
</dbReference>
<feature type="signal peptide" evidence="1">
    <location>
        <begin position="1"/>
        <end position="21"/>
    </location>
</feature>
<accession>A0AAD6UZR8</accession>
<dbReference type="EMBL" id="JARJCW010000070">
    <property type="protein sequence ID" value="KAJ7198982.1"/>
    <property type="molecule type" value="Genomic_DNA"/>
</dbReference>
<organism evidence="2 3">
    <name type="scientific">Mycena pura</name>
    <dbReference type="NCBI Taxonomy" id="153505"/>
    <lineage>
        <taxon>Eukaryota</taxon>
        <taxon>Fungi</taxon>
        <taxon>Dikarya</taxon>
        <taxon>Basidiomycota</taxon>
        <taxon>Agaricomycotina</taxon>
        <taxon>Agaricomycetes</taxon>
        <taxon>Agaricomycetidae</taxon>
        <taxon>Agaricales</taxon>
        <taxon>Marasmiineae</taxon>
        <taxon>Mycenaceae</taxon>
        <taxon>Mycena</taxon>
    </lineage>
</organism>
<dbReference type="InterPro" id="IPR036396">
    <property type="entry name" value="Cyt_P450_sf"/>
</dbReference>
<evidence type="ECO:0000313" key="3">
    <source>
        <dbReference type="Proteomes" id="UP001219525"/>
    </source>
</evidence>
<dbReference type="SUPFAM" id="SSF48264">
    <property type="entry name" value="Cytochrome P450"/>
    <property type="match status" value="1"/>
</dbReference>
<dbReference type="Proteomes" id="UP001219525">
    <property type="component" value="Unassembled WGS sequence"/>
</dbReference>
<dbReference type="GO" id="GO:0016705">
    <property type="term" value="F:oxidoreductase activity, acting on paired donors, with incorporation or reduction of molecular oxygen"/>
    <property type="evidence" value="ECO:0007669"/>
    <property type="project" value="InterPro"/>
</dbReference>
<evidence type="ECO:0000313" key="2">
    <source>
        <dbReference type="EMBL" id="KAJ7198982.1"/>
    </source>
</evidence>